<protein>
    <submittedName>
        <fullName evidence="1">Uncharacterized protein</fullName>
    </submittedName>
</protein>
<gene>
    <name evidence="1" type="ORF">E5357_04975</name>
</gene>
<comment type="caution">
    <text evidence="1">The sequence shown here is derived from an EMBL/GenBank/DDBJ whole genome shotgun (WGS) entry which is preliminary data.</text>
</comment>
<organism evidence="1 2">
    <name type="scientific">Hominisplanchenecus murintestinalis</name>
    <dbReference type="NCBI Taxonomy" id="2941517"/>
    <lineage>
        <taxon>Bacteria</taxon>
        <taxon>Bacillati</taxon>
        <taxon>Bacillota</taxon>
        <taxon>Clostridia</taxon>
        <taxon>Lachnospirales</taxon>
        <taxon>Lachnospiraceae</taxon>
        <taxon>Hominisplanchenecus</taxon>
    </lineage>
</organism>
<dbReference type="Proteomes" id="UP000307720">
    <property type="component" value="Unassembled WGS sequence"/>
</dbReference>
<name>A0AC61R112_9FIRM</name>
<dbReference type="EMBL" id="SRZB01000006">
    <property type="protein sequence ID" value="TGX99634.1"/>
    <property type="molecule type" value="Genomic_DNA"/>
</dbReference>
<evidence type="ECO:0000313" key="1">
    <source>
        <dbReference type="EMBL" id="TGX99634.1"/>
    </source>
</evidence>
<keyword evidence="2" id="KW-1185">Reference proteome</keyword>
<sequence>MKKKIVSNFWLKIMAVLVSFLIWLMVINGDDPIKTETFRNVPITIKNADVFMEKVKKVYRAREDNRTGQETDSVTVYVKARRSILERLSSDSFTVTADFENIVGELNTIPLDISCTTVPTLTMKDMWCDLHSLKVELEDVKDATFVVSTKAEGAPANGYQVGGLEPVDGNSVAIAGPESDMKKIGKVEVAVEVRGLTKSKTVTAPITIYDKNETQFTPSQMERLTIKTQDGKVFEEEQMKVRAVIWKVRRGIVPSIETSGTPAEGYQVVKVTTAPETIGLAASKDVLDQLGYRLTISNQVSVEGASETFSKEINLKEYLEENFGSTLIQEKDLSDIIVVTVQMEKIGTTTIRVPVSDIAVRGRSENMSYKLTPADYISLEIQPQSDQEVIKPEDVQVILDLSSSKYQTPGNYQVPLEVILPEGCVLSAQAKIAVDLVKTESASEQAEKQGE</sequence>
<proteinExistence type="predicted"/>
<reference evidence="1" key="1">
    <citation type="submission" date="2019-04" db="EMBL/GenBank/DDBJ databases">
        <title>Microbes associate with the intestines of laboratory mice.</title>
        <authorList>
            <person name="Navarre W."/>
            <person name="Wong E."/>
            <person name="Huang K."/>
            <person name="Tropini C."/>
            <person name="Ng K."/>
            <person name="Yu B."/>
        </authorList>
    </citation>
    <scope>NUCLEOTIDE SEQUENCE</scope>
    <source>
        <strain evidence="1">NM72_1-8</strain>
    </source>
</reference>
<evidence type="ECO:0000313" key="2">
    <source>
        <dbReference type="Proteomes" id="UP000307720"/>
    </source>
</evidence>
<accession>A0AC61R112</accession>